<sequence length="222" mass="22590">MGRAVVCLLALPGAVLAASAPERIRGTVEAVDAGSMTVHTIDGGTATIALTKDTKVVSLVKSSLSAITTGSFVGTATKGDNPPTALEIHIFPEAMRGTGEGHRDWDTIPDTLAGGGRVKSAMTNGTVRVAASPAPKVKSAMTNGTVSRSSAANGEQMLTLTYGDGEAKTVAVLPQTPIVAYEPADQSAIRPGAKVFVTAERHGDTLTALRANVGKDGVTPPM</sequence>
<reference evidence="3" key="1">
    <citation type="journal article" date="2019" name="Int. J. Syst. Evol. Microbiol.">
        <title>The Global Catalogue of Microorganisms (GCM) 10K type strain sequencing project: providing services to taxonomists for standard genome sequencing and annotation.</title>
        <authorList>
            <consortium name="The Broad Institute Genomics Platform"/>
            <consortium name="The Broad Institute Genome Sequencing Center for Infectious Disease"/>
            <person name="Wu L."/>
            <person name="Ma J."/>
        </authorList>
    </citation>
    <scope>NUCLEOTIDE SEQUENCE [LARGE SCALE GENOMIC DNA]</scope>
    <source>
        <strain evidence="3">CECT 7806</strain>
    </source>
</reference>
<keyword evidence="1" id="KW-0732">Signal</keyword>
<gene>
    <name evidence="2" type="ORF">QWZ18_24445</name>
</gene>
<comment type="caution">
    <text evidence="2">The sequence shown here is derived from an EMBL/GenBank/DDBJ whole genome shotgun (WGS) entry which is preliminary data.</text>
</comment>
<feature type="chain" id="PRO_5046076973" evidence="1">
    <location>
        <begin position="18"/>
        <end position="222"/>
    </location>
</feature>
<dbReference type="Proteomes" id="UP001244297">
    <property type="component" value="Unassembled WGS sequence"/>
</dbReference>
<dbReference type="EMBL" id="JAUFPT010000082">
    <property type="protein sequence ID" value="MDN3573754.1"/>
    <property type="molecule type" value="Genomic_DNA"/>
</dbReference>
<evidence type="ECO:0000256" key="1">
    <source>
        <dbReference type="SAM" id="SignalP"/>
    </source>
</evidence>
<organism evidence="2 3">
    <name type="scientific">Methylobacterium longum</name>
    <dbReference type="NCBI Taxonomy" id="767694"/>
    <lineage>
        <taxon>Bacteria</taxon>
        <taxon>Pseudomonadati</taxon>
        <taxon>Pseudomonadota</taxon>
        <taxon>Alphaproteobacteria</taxon>
        <taxon>Hyphomicrobiales</taxon>
        <taxon>Methylobacteriaceae</taxon>
        <taxon>Methylobacterium</taxon>
    </lineage>
</organism>
<keyword evidence="3" id="KW-1185">Reference proteome</keyword>
<evidence type="ECO:0000313" key="3">
    <source>
        <dbReference type="Proteomes" id="UP001244297"/>
    </source>
</evidence>
<evidence type="ECO:0000313" key="2">
    <source>
        <dbReference type="EMBL" id="MDN3573754.1"/>
    </source>
</evidence>
<protein>
    <submittedName>
        <fullName evidence="2">Metal ABC transporter permease</fullName>
    </submittedName>
</protein>
<accession>A0ABT8AVD8</accession>
<name>A0ABT8AVD8_9HYPH</name>
<feature type="signal peptide" evidence="1">
    <location>
        <begin position="1"/>
        <end position="17"/>
    </location>
</feature>
<dbReference type="RefSeq" id="WP_238287349.1">
    <property type="nucleotide sequence ID" value="NZ_BPQS01000009.1"/>
</dbReference>
<proteinExistence type="predicted"/>